<dbReference type="KEGG" id="bav:BAV1988"/>
<name>Q2KZZ4_BORA1</name>
<keyword evidence="1" id="KW-0732">Signal</keyword>
<dbReference type="EMBL" id="AM167904">
    <property type="protein sequence ID" value="CAJ49597.1"/>
    <property type="molecule type" value="Genomic_DNA"/>
</dbReference>
<dbReference type="HOGENOM" id="CLU_019602_6_0_4"/>
<sequence>MRRLITGLLLCLAAAPWAAQADVAFSQARARGELRVGIPAQTADLPAGAKVRTPERLDMPVAAKLAERLGLPLVLVVVPAEQASEALAQGRADVVLADRVDTAPMGPYWVGSGYSGQPKAVIRSDTPLRQWSEVAGKRVCMAQSNNRAEALARRYGATVQTYAAPSDALVGVREGRCDIGLIDDSVWAPLMRLPEWRKFAFSLPAEGGRAELGWLAAPAEADWLRLEMRAWRATGFWTALANKWARDLAFDVYLDQEVADCHG</sequence>
<dbReference type="Gene3D" id="3.40.190.10">
    <property type="entry name" value="Periplasmic binding protein-like II"/>
    <property type="match status" value="2"/>
</dbReference>
<evidence type="ECO:0000256" key="1">
    <source>
        <dbReference type="SAM" id="SignalP"/>
    </source>
</evidence>
<dbReference type="AlphaFoldDB" id="Q2KZZ4"/>
<reference evidence="3 4" key="1">
    <citation type="journal article" date="2006" name="J. Bacteriol.">
        <title>Comparison of the genome sequence of the poultry pathogen Bordetella avium with those of B. bronchiseptica, B. pertussis, and B. parapertussis reveals extensive diversity in surface structures associated with host interaction.</title>
        <authorList>
            <person name="Sebaihia M."/>
            <person name="Preston A."/>
            <person name="Maskell D.J."/>
            <person name="Kuzmiak H."/>
            <person name="Connell T.D."/>
            <person name="King N.D."/>
            <person name="Orndorff P.E."/>
            <person name="Miyamoto D.M."/>
            <person name="Thomson N.R."/>
            <person name="Harris D."/>
            <person name="Goble A."/>
            <person name="Lord A."/>
            <person name="Murphy L."/>
            <person name="Quail M.A."/>
            <person name="Rutter S."/>
            <person name="Squares R."/>
            <person name="Squares S."/>
            <person name="Woodward J."/>
            <person name="Parkhill J."/>
            <person name="Temple L.M."/>
        </authorList>
    </citation>
    <scope>NUCLEOTIDE SEQUENCE [LARGE SCALE GENOMIC DNA]</scope>
    <source>
        <strain evidence="3 4">197N</strain>
    </source>
</reference>
<keyword evidence="4" id="KW-1185">Reference proteome</keyword>
<accession>Q2KZZ4</accession>
<feature type="chain" id="PRO_5004211662" evidence="1">
    <location>
        <begin position="22"/>
        <end position="263"/>
    </location>
</feature>
<evidence type="ECO:0000259" key="2">
    <source>
        <dbReference type="SMART" id="SM00062"/>
    </source>
</evidence>
<dbReference type="Proteomes" id="UP000001977">
    <property type="component" value="Chromosome"/>
</dbReference>
<feature type="signal peptide" evidence="1">
    <location>
        <begin position="1"/>
        <end position="21"/>
    </location>
</feature>
<dbReference type="OrthoDB" id="7241844at2"/>
<evidence type="ECO:0000313" key="3">
    <source>
        <dbReference type="EMBL" id="CAJ49597.1"/>
    </source>
</evidence>
<dbReference type="eggNOG" id="COG0834">
    <property type="taxonomic scope" value="Bacteria"/>
</dbReference>
<dbReference type="STRING" id="360910.BAV1988"/>
<dbReference type="RefSeq" id="WP_012417654.1">
    <property type="nucleotide sequence ID" value="NC_010645.1"/>
</dbReference>
<feature type="domain" description="Solute-binding protein family 3/N-terminal" evidence="2">
    <location>
        <begin position="33"/>
        <end position="248"/>
    </location>
</feature>
<protein>
    <submittedName>
        <fullName evidence="3">ABC transporter, substrate binding protein</fullName>
    </submittedName>
</protein>
<dbReference type="InterPro" id="IPR001638">
    <property type="entry name" value="Solute-binding_3/MltF_N"/>
</dbReference>
<dbReference type="SUPFAM" id="SSF53850">
    <property type="entry name" value="Periplasmic binding protein-like II"/>
    <property type="match status" value="1"/>
</dbReference>
<evidence type="ECO:0000313" key="4">
    <source>
        <dbReference type="Proteomes" id="UP000001977"/>
    </source>
</evidence>
<proteinExistence type="predicted"/>
<organism evidence="3 4">
    <name type="scientific">Bordetella avium (strain 197N)</name>
    <dbReference type="NCBI Taxonomy" id="360910"/>
    <lineage>
        <taxon>Bacteria</taxon>
        <taxon>Pseudomonadati</taxon>
        <taxon>Pseudomonadota</taxon>
        <taxon>Betaproteobacteria</taxon>
        <taxon>Burkholderiales</taxon>
        <taxon>Alcaligenaceae</taxon>
        <taxon>Bordetella</taxon>
    </lineage>
</organism>
<dbReference type="SMART" id="SM00062">
    <property type="entry name" value="PBPb"/>
    <property type="match status" value="1"/>
</dbReference>
<gene>
    <name evidence="3" type="ordered locus">BAV1988</name>
</gene>